<organism evidence="2 3">
    <name type="scientific">Spirodela intermedia</name>
    <name type="common">Intermediate duckweed</name>
    <dbReference type="NCBI Taxonomy" id="51605"/>
    <lineage>
        <taxon>Eukaryota</taxon>
        <taxon>Viridiplantae</taxon>
        <taxon>Streptophyta</taxon>
        <taxon>Embryophyta</taxon>
        <taxon>Tracheophyta</taxon>
        <taxon>Spermatophyta</taxon>
        <taxon>Magnoliopsida</taxon>
        <taxon>Liliopsida</taxon>
        <taxon>Araceae</taxon>
        <taxon>Lemnoideae</taxon>
        <taxon>Spirodela</taxon>
    </lineage>
</organism>
<protein>
    <submittedName>
        <fullName evidence="2">Uncharacterized protein</fullName>
    </submittedName>
</protein>
<feature type="region of interest" description="Disordered" evidence="1">
    <location>
        <begin position="236"/>
        <end position="282"/>
    </location>
</feature>
<dbReference type="PANTHER" id="PTHR33917">
    <property type="entry name" value="PROTEIN EXECUTER 1, CHLOROPLASTIC"/>
    <property type="match status" value="1"/>
</dbReference>
<dbReference type="EMBL" id="LR746280">
    <property type="protein sequence ID" value="CAA7410275.1"/>
    <property type="molecule type" value="Genomic_DNA"/>
</dbReference>
<proteinExistence type="predicted"/>
<feature type="compositionally biased region" description="Polar residues" evidence="1">
    <location>
        <begin position="236"/>
        <end position="260"/>
    </location>
</feature>
<name>A0A7I8LLT3_SPIIN</name>
<gene>
    <name evidence="2" type="ORF">SI8410_17020953</name>
</gene>
<dbReference type="GO" id="GO:0010343">
    <property type="term" value="P:singlet oxygen-mediated programmed cell death"/>
    <property type="evidence" value="ECO:0007669"/>
    <property type="project" value="InterPro"/>
</dbReference>
<dbReference type="GO" id="GO:0042651">
    <property type="term" value="C:thylakoid membrane"/>
    <property type="evidence" value="ECO:0007669"/>
    <property type="project" value="TreeGrafter"/>
</dbReference>
<dbReference type="PANTHER" id="PTHR33917:SF2">
    <property type="entry name" value="PROTEIN EXECUTER 2, CHLOROPLASTIC"/>
    <property type="match status" value="1"/>
</dbReference>
<dbReference type="Proteomes" id="UP000663760">
    <property type="component" value="Chromosome 17"/>
</dbReference>
<sequence>MAASAWGVRTSPMPLLARPSFESQSRRENYLHMAGGVPREIPSLRDGRGPLCFSCSCTGDSGGGGGDSVRSSYKDWDWNRWNRHFSEIDDAENFLSVLKFQLEDAIEKEDFAEAAKLKMSITEATSKDIVSEVMSELKNAIIEERYHDASRLSRLAGSGLVGWWVGYSKDADDPFGRIVRIQPSVGRFVGRSYTPRQLLTGSSGTPSFEIFLVKDSDGMYVMQVVFLQSTKMNTKVSPSKVSKSNGPSSVDLESSSTEGGPTNEAGVEEMNNYDNSKNKGSNEEGLKTVINFLKERIPGFKVKVLNVSGTEEINVDANSLEQLVQDGDDDKIATSESSEDEIGSSKNVQHEVVPDSEGTDVNEESRDDSTSVKLFIGGVLHNNEDVSSNSYLRLPAEIKEVARDSFILNIPGKNSESDIAERKPSKIKVMTLAAQTAPDLMPPEVAKVFWGTDKASPKPSKDVRDVIKLAVSQAQKKGRLPKTTSFSRIIVNNDSLDPFDGLYIGAFGPYGTEVVQLQRKFGHWNETDETTASTDIEFFEYIEAMKLTGDLNVPAGQVTFRAKIGKGSRLTNNGIYPEELGVIARYKGQGRIAEAGFRNPQWVEGELLQLNGKGMGPHVRGAELGFLYLVPDQSFLVLFDRMKLPD</sequence>
<evidence type="ECO:0000313" key="3">
    <source>
        <dbReference type="Proteomes" id="UP000663760"/>
    </source>
</evidence>
<dbReference type="Pfam" id="PF12014">
    <property type="entry name" value="Cyclin_D1_bind"/>
    <property type="match status" value="1"/>
</dbReference>
<evidence type="ECO:0000313" key="2">
    <source>
        <dbReference type="EMBL" id="CAA7410275.1"/>
    </source>
</evidence>
<dbReference type="InterPro" id="IPR044680">
    <property type="entry name" value="EX1/2"/>
</dbReference>
<accession>A0A7I8LLT3</accession>
<reference evidence="2" key="1">
    <citation type="submission" date="2020-02" db="EMBL/GenBank/DDBJ databases">
        <authorList>
            <person name="Scholz U."/>
            <person name="Mascher M."/>
            <person name="Fiebig A."/>
        </authorList>
    </citation>
    <scope>NUCLEOTIDE SEQUENCE</scope>
</reference>
<evidence type="ECO:0000256" key="1">
    <source>
        <dbReference type="SAM" id="MobiDB-lite"/>
    </source>
</evidence>
<feature type="region of interest" description="Disordered" evidence="1">
    <location>
        <begin position="321"/>
        <end position="368"/>
    </location>
</feature>
<dbReference type="OrthoDB" id="722566at2759"/>
<dbReference type="AlphaFoldDB" id="A0A7I8LLT3"/>
<keyword evidence="3" id="KW-1185">Reference proteome</keyword>